<evidence type="ECO:0000313" key="2">
    <source>
        <dbReference type="EMBL" id="GHO54225.1"/>
    </source>
</evidence>
<feature type="transmembrane region" description="Helical" evidence="1">
    <location>
        <begin position="53"/>
        <end position="77"/>
    </location>
</feature>
<comment type="caution">
    <text evidence="2">The sequence shown here is derived from an EMBL/GenBank/DDBJ whole genome shotgun (WGS) entry which is preliminary data.</text>
</comment>
<sequence length="147" mass="16731">MSDMSTLSRKRPIGISIIAVFLAFSGLLALIGAMLNFVSVSREFGRMPNHNAAFLLTLGVVSAFLSIYAFALVYGLWTLKRWAFWSTLALEVILLIQNIVLWLMHVYTPVAFILNSLAPLLIMGYLFFNQEVRATFNTSQIRFQWYK</sequence>
<feature type="transmembrane region" description="Helical" evidence="1">
    <location>
        <begin position="110"/>
        <end position="128"/>
    </location>
</feature>
<dbReference type="Proteomes" id="UP000654345">
    <property type="component" value="Unassembled WGS sequence"/>
</dbReference>
<accession>A0ABQ3UNH3</accession>
<protein>
    <recommendedName>
        <fullName evidence="4">DUF2127 domain-containing protein</fullName>
    </recommendedName>
</protein>
<keyword evidence="3" id="KW-1185">Reference proteome</keyword>
<dbReference type="EMBL" id="BNJG01000001">
    <property type="protein sequence ID" value="GHO54225.1"/>
    <property type="molecule type" value="Genomic_DNA"/>
</dbReference>
<keyword evidence="1" id="KW-0472">Membrane</keyword>
<name>A0ABQ3UNH3_9CHLR</name>
<evidence type="ECO:0000256" key="1">
    <source>
        <dbReference type="SAM" id="Phobius"/>
    </source>
</evidence>
<feature type="transmembrane region" description="Helical" evidence="1">
    <location>
        <begin position="12"/>
        <end position="33"/>
    </location>
</feature>
<gene>
    <name evidence="2" type="ORF">KSB_27000</name>
</gene>
<keyword evidence="1" id="KW-0812">Transmembrane</keyword>
<reference evidence="2 3" key="1">
    <citation type="journal article" date="2021" name="Int. J. Syst. Evol. Microbiol.">
        <title>Reticulibacter mediterranei gen. nov., sp. nov., within the new family Reticulibacteraceae fam. nov., and Ktedonospora formicarum gen. nov., sp. nov., Ktedonobacter robiniae sp. nov., Dictyobacter formicarum sp. nov. and Dictyobacter arantiisoli sp. nov., belonging to the class Ktedonobacteria.</title>
        <authorList>
            <person name="Yabe S."/>
            <person name="Zheng Y."/>
            <person name="Wang C.M."/>
            <person name="Sakai Y."/>
            <person name="Abe K."/>
            <person name="Yokota A."/>
            <person name="Donadio S."/>
            <person name="Cavaletti L."/>
            <person name="Monciardini P."/>
        </authorList>
    </citation>
    <scope>NUCLEOTIDE SEQUENCE [LARGE SCALE GENOMIC DNA]</scope>
    <source>
        <strain evidence="2 3">SOSP1-30</strain>
    </source>
</reference>
<dbReference type="RefSeq" id="WP_201370963.1">
    <property type="nucleotide sequence ID" value="NZ_BNJG01000001.1"/>
</dbReference>
<proteinExistence type="predicted"/>
<keyword evidence="1" id="KW-1133">Transmembrane helix</keyword>
<organism evidence="2 3">
    <name type="scientific">Ktedonobacter robiniae</name>
    <dbReference type="NCBI Taxonomy" id="2778365"/>
    <lineage>
        <taxon>Bacteria</taxon>
        <taxon>Bacillati</taxon>
        <taxon>Chloroflexota</taxon>
        <taxon>Ktedonobacteria</taxon>
        <taxon>Ktedonobacterales</taxon>
        <taxon>Ktedonobacteraceae</taxon>
        <taxon>Ktedonobacter</taxon>
    </lineage>
</organism>
<evidence type="ECO:0000313" key="3">
    <source>
        <dbReference type="Proteomes" id="UP000654345"/>
    </source>
</evidence>
<evidence type="ECO:0008006" key="4">
    <source>
        <dbReference type="Google" id="ProtNLM"/>
    </source>
</evidence>
<feature type="transmembrane region" description="Helical" evidence="1">
    <location>
        <begin position="84"/>
        <end position="104"/>
    </location>
</feature>